<feature type="transmembrane region" description="Helical" evidence="7">
    <location>
        <begin position="7"/>
        <end position="26"/>
    </location>
</feature>
<keyword evidence="6 7" id="KW-0472">Membrane</keyword>
<dbReference type="GO" id="GO:0009246">
    <property type="term" value="P:enterobacterial common antigen biosynthetic process"/>
    <property type="evidence" value="ECO:0007669"/>
    <property type="project" value="TreeGrafter"/>
</dbReference>
<name>A0AAE3A952_9FIRM</name>
<feature type="transmembrane region" description="Helical" evidence="7">
    <location>
        <begin position="138"/>
        <end position="156"/>
    </location>
</feature>
<comment type="caution">
    <text evidence="9">The sequence shown here is derived from an EMBL/GenBank/DDBJ whole genome shotgun (WGS) entry which is preliminary data.</text>
</comment>
<comment type="similarity">
    <text evidence="2">Belongs to the acyltransferase 3 family.</text>
</comment>
<evidence type="ECO:0000313" key="10">
    <source>
        <dbReference type="Proteomes" id="UP001198220"/>
    </source>
</evidence>
<keyword evidence="10" id="KW-1185">Reference proteome</keyword>
<organism evidence="9 10">
    <name type="scientific">Hominiventricola filiformis</name>
    <dbReference type="NCBI Taxonomy" id="2885352"/>
    <lineage>
        <taxon>Bacteria</taxon>
        <taxon>Bacillati</taxon>
        <taxon>Bacillota</taxon>
        <taxon>Clostridia</taxon>
        <taxon>Lachnospirales</taxon>
        <taxon>Lachnospiraceae</taxon>
        <taxon>Hominiventricola</taxon>
    </lineage>
</organism>
<dbReference type="GO" id="GO:0005886">
    <property type="term" value="C:plasma membrane"/>
    <property type="evidence" value="ECO:0007669"/>
    <property type="project" value="UniProtKB-SubCell"/>
</dbReference>
<comment type="subcellular location">
    <subcellularLocation>
        <location evidence="1">Cell membrane</location>
        <topology evidence="1">Multi-pass membrane protein</topology>
    </subcellularLocation>
</comment>
<evidence type="ECO:0000256" key="2">
    <source>
        <dbReference type="ARBA" id="ARBA00007400"/>
    </source>
</evidence>
<dbReference type="EMBL" id="JAJEPS010000010">
    <property type="protein sequence ID" value="MCC2126703.1"/>
    <property type="molecule type" value="Genomic_DNA"/>
</dbReference>
<protein>
    <submittedName>
        <fullName evidence="9">Acyltransferase family protein</fullName>
    </submittedName>
</protein>
<reference evidence="9 10" key="1">
    <citation type="submission" date="2021-10" db="EMBL/GenBank/DDBJ databases">
        <title>Anaerobic single-cell dispensing facilitates the cultivation of human gut bacteria.</title>
        <authorList>
            <person name="Afrizal A."/>
        </authorList>
    </citation>
    <scope>NUCLEOTIDE SEQUENCE [LARGE SCALE GENOMIC DNA]</scope>
    <source>
        <strain evidence="9 10">CLA-AA-H276</strain>
    </source>
</reference>
<keyword evidence="9" id="KW-0012">Acyltransferase</keyword>
<feature type="domain" description="Acyltransferase 3" evidence="8">
    <location>
        <begin position="6"/>
        <end position="308"/>
    </location>
</feature>
<dbReference type="PANTHER" id="PTHR40074:SF2">
    <property type="entry name" value="O-ACETYLTRANSFERASE WECH"/>
    <property type="match status" value="1"/>
</dbReference>
<dbReference type="PANTHER" id="PTHR40074">
    <property type="entry name" value="O-ACETYLTRANSFERASE WECH"/>
    <property type="match status" value="1"/>
</dbReference>
<evidence type="ECO:0000313" key="9">
    <source>
        <dbReference type="EMBL" id="MCC2126703.1"/>
    </source>
</evidence>
<evidence type="ECO:0000256" key="3">
    <source>
        <dbReference type="ARBA" id="ARBA00022475"/>
    </source>
</evidence>
<feature type="transmembrane region" description="Helical" evidence="7">
    <location>
        <begin position="200"/>
        <end position="216"/>
    </location>
</feature>
<evidence type="ECO:0000256" key="7">
    <source>
        <dbReference type="SAM" id="Phobius"/>
    </source>
</evidence>
<dbReference type="RefSeq" id="WP_308459623.1">
    <property type="nucleotide sequence ID" value="NZ_JAJEPS010000010.1"/>
</dbReference>
<dbReference type="InterPro" id="IPR002656">
    <property type="entry name" value="Acyl_transf_3_dom"/>
</dbReference>
<feature type="transmembrane region" description="Helical" evidence="7">
    <location>
        <begin position="162"/>
        <end position="180"/>
    </location>
</feature>
<evidence type="ECO:0000256" key="5">
    <source>
        <dbReference type="ARBA" id="ARBA00022989"/>
    </source>
</evidence>
<keyword evidence="5 7" id="KW-1133">Transmembrane helix</keyword>
<feature type="transmembrane region" description="Helical" evidence="7">
    <location>
        <begin position="38"/>
        <end position="55"/>
    </location>
</feature>
<dbReference type="AlphaFoldDB" id="A0AAE3A952"/>
<keyword evidence="9" id="KW-0808">Transferase</keyword>
<keyword evidence="4 7" id="KW-0812">Transmembrane</keyword>
<sequence>MKERNESLDCLKGIAILLVMFGHVQVHNHMTDPYLYDVIKSIQMPLFFLVSGYLAGKGTKIQSVEQFYARMKKRAAAYLLPFFSWLVLQHLTYVPRALKTVLFQLDYGLWFLMTLFLFTLLAYAAQLIQNLWGRGKEMVFWVIWFLGCGVILAAYLVGVTFLSPSILVIYLPYYTVAYFVGMHEESVGKYVPVQQQRWTAWIGGIVFLMMVVKLDLVTVTGIVMLGVQTIASFLGCFWLIRAVLDWKDCRAKQKLAQLGLYTLEIYVLHYQFAKVLNPEGIIYTFWSMEGLLYAGAAFVVMSAITAVLIYIIDHAGILRLFLFGKYKK</sequence>
<evidence type="ECO:0000256" key="1">
    <source>
        <dbReference type="ARBA" id="ARBA00004651"/>
    </source>
</evidence>
<dbReference type="GO" id="GO:0016413">
    <property type="term" value="F:O-acetyltransferase activity"/>
    <property type="evidence" value="ECO:0007669"/>
    <property type="project" value="TreeGrafter"/>
</dbReference>
<keyword evidence="3" id="KW-1003">Cell membrane</keyword>
<feature type="transmembrane region" description="Helical" evidence="7">
    <location>
        <begin position="76"/>
        <end position="95"/>
    </location>
</feature>
<dbReference type="Pfam" id="PF01757">
    <property type="entry name" value="Acyl_transf_3"/>
    <property type="match status" value="1"/>
</dbReference>
<feature type="transmembrane region" description="Helical" evidence="7">
    <location>
        <begin position="292"/>
        <end position="312"/>
    </location>
</feature>
<evidence type="ECO:0000256" key="4">
    <source>
        <dbReference type="ARBA" id="ARBA00022692"/>
    </source>
</evidence>
<accession>A0AAE3A952</accession>
<evidence type="ECO:0000256" key="6">
    <source>
        <dbReference type="ARBA" id="ARBA00023136"/>
    </source>
</evidence>
<gene>
    <name evidence="9" type="ORF">LKD36_10980</name>
</gene>
<feature type="transmembrane region" description="Helical" evidence="7">
    <location>
        <begin position="222"/>
        <end position="243"/>
    </location>
</feature>
<proteinExistence type="inferred from homology"/>
<feature type="transmembrane region" description="Helical" evidence="7">
    <location>
        <begin position="107"/>
        <end position="126"/>
    </location>
</feature>
<evidence type="ECO:0000259" key="8">
    <source>
        <dbReference type="Pfam" id="PF01757"/>
    </source>
</evidence>
<dbReference type="Proteomes" id="UP001198220">
    <property type="component" value="Unassembled WGS sequence"/>
</dbReference>